<dbReference type="EMBL" id="JAFKGL010000011">
    <property type="protein sequence ID" value="MBN9412606.1"/>
    <property type="molecule type" value="Genomic_DNA"/>
</dbReference>
<dbReference type="SUPFAM" id="SSF51445">
    <property type="entry name" value="(Trans)glycosidases"/>
    <property type="match status" value="1"/>
</dbReference>
<dbReference type="InterPro" id="IPR001764">
    <property type="entry name" value="Glyco_hydro_3_N"/>
</dbReference>
<protein>
    <recommendedName>
        <fullName evidence="4">Glycoside hydrolase family 3 N-terminal domain-containing protein</fullName>
    </recommendedName>
</protein>
<organism evidence="5 6">
    <name type="scientific">Candidatus Paracaedimonas acanthamoebae</name>
    <dbReference type="NCBI Taxonomy" id="244581"/>
    <lineage>
        <taxon>Bacteria</taxon>
        <taxon>Pseudomonadati</taxon>
        <taxon>Pseudomonadota</taxon>
        <taxon>Alphaproteobacteria</taxon>
        <taxon>Holosporales</taxon>
        <taxon>Caedimonadaceae</taxon>
        <taxon>Candidatus Paracaedimonas</taxon>
    </lineage>
</organism>
<dbReference type="Proteomes" id="UP000664414">
    <property type="component" value="Unassembled WGS sequence"/>
</dbReference>
<comment type="caution">
    <text evidence="5">The sequence shown here is derived from an EMBL/GenBank/DDBJ whole genome shotgun (WGS) entry which is preliminary data.</text>
</comment>
<feature type="domain" description="Glycoside hydrolase family 3 N-terminal" evidence="4">
    <location>
        <begin position="42"/>
        <end position="377"/>
    </location>
</feature>
<dbReference type="PANTHER" id="PTHR30480">
    <property type="entry name" value="BETA-HEXOSAMINIDASE-RELATED"/>
    <property type="match status" value="1"/>
</dbReference>
<comment type="similarity">
    <text evidence="1">Belongs to the glycosyl hydrolase 3 family.</text>
</comment>
<name>A0A8J7PZP0_9PROT</name>
<dbReference type="GO" id="GO:0004553">
    <property type="term" value="F:hydrolase activity, hydrolyzing O-glycosyl compounds"/>
    <property type="evidence" value="ECO:0007669"/>
    <property type="project" value="InterPro"/>
</dbReference>
<sequence>MVKIFSVICCFLISACHQERPQMSQTSPVKSSLNEINETQLSQTIGQIIMVGFHGTKPTDPEVQATLQLAREGKIGGVIFFGYNIVTPEQVKKLTSEFYQAQPGLLIGIDQEGGRVKRLSSQNGFQDFPSAKEIAETQSPTQAYQTYLEMAQMIKSAGFNLNFGPVVDLQADSEGHECPVIGKIGRSYSADVNKVVDYASAFIKAHRQMGIITSLKHFPGHGYARQDSHKGMVDITITSDPQEQDVFYRLIQEGKVDTVMSGHLIHRGWDAQYPTTLSSCVLKTYLRERARYDGIIITDDLHMGAIGQHYNLEEIILQAIRAGNDILLFSNNKAAAQGVQGFKVSVSLAEKIHQVIKKAIKENKLSRAQLEEAFLRIDVLKKRLFSL</sequence>
<dbReference type="InterPro" id="IPR036962">
    <property type="entry name" value="Glyco_hydro_3_N_sf"/>
</dbReference>
<dbReference type="GO" id="GO:0009254">
    <property type="term" value="P:peptidoglycan turnover"/>
    <property type="evidence" value="ECO:0007669"/>
    <property type="project" value="TreeGrafter"/>
</dbReference>
<keyword evidence="3" id="KW-0326">Glycosidase</keyword>
<evidence type="ECO:0000313" key="6">
    <source>
        <dbReference type="Proteomes" id="UP000664414"/>
    </source>
</evidence>
<dbReference type="Gene3D" id="3.20.20.300">
    <property type="entry name" value="Glycoside hydrolase, family 3, N-terminal domain"/>
    <property type="match status" value="1"/>
</dbReference>
<evidence type="ECO:0000256" key="1">
    <source>
        <dbReference type="ARBA" id="ARBA00005336"/>
    </source>
</evidence>
<dbReference type="GO" id="GO:0005975">
    <property type="term" value="P:carbohydrate metabolic process"/>
    <property type="evidence" value="ECO:0007669"/>
    <property type="project" value="InterPro"/>
</dbReference>
<accession>A0A8J7PZP0</accession>
<keyword evidence="2" id="KW-0378">Hydrolase</keyword>
<dbReference type="AlphaFoldDB" id="A0A8J7PZP0"/>
<dbReference type="PROSITE" id="PS51257">
    <property type="entry name" value="PROKAR_LIPOPROTEIN"/>
    <property type="match status" value="1"/>
</dbReference>
<dbReference type="Pfam" id="PF00933">
    <property type="entry name" value="Glyco_hydro_3"/>
    <property type="match status" value="1"/>
</dbReference>
<gene>
    <name evidence="5" type="ORF">J0H12_01590</name>
</gene>
<evidence type="ECO:0000256" key="3">
    <source>
        <dbReference type="ARBA" id="ARBA00023295"/>
    </source>
</evidence>
<evidence type="ECO:0000259" key="4">
    <source>
        <dbReference type="Pfam" id="PF00933"/>
    </source>
</evidence>
<dbReference type="PANTHER" id="PTHR30480:SF16">
    <property type="entry name" value="GLYCOSIDE HYDROLASE FAMILY 3 DOMAIN PROTEIN"/>
    <property type="match status" value="1"/>
</dbReference>
<dbReference type="InterPro" id="IPR017853">
    <property type="entry name" value="GH"/>
</dbReference>
<proteinExistence type="inferred from homology"/>
<evidence type="ECO:0000313" key="5">
    <source>
        <dbReference type="EMBL" id="MBN9412606.1"/>
    </source>
</evidence>
<dbReference type="InterPro" id="IPR050226">
    <property type="entry name" value="NagZ_Beta-hexosaminidase"/>
</dbReference>
<reference evidence="5" key="1">
    <citation type="submission" date="2021-02" db="EMBL/GenBank/DDBJ databases">
        <title>Thiocyanate and organic carbon inputs drive convergent selection for specific autotrophic Afipia and Thiobacillus strains within complex microbiomes.</title>
        <authorList>
            <person name="Huddy R.J."/>
            <person name="Sachdeva R."/>
            <person name="Kadzinga F."/>
            <person name="Kantor R.S."/>
            <person name="Harrison S.T.L."/>
            <person name="Banfield J.F."/>
        </authorList>
    </citation>
    <scope>NUCLEOTIDE SEQUENCE</scope>
    <source>
        <strain evidence="5">SCN18_10_11_15_R4_P_38_20</strain>
    </source>
</reference>
<evidence type="ECO:0000256" key="2">
    <source>
        <dbReference type="ARBA" id="ARBA00022801"/>
    </source>
</evidence>